<evidence type="ECO:0000256" key="7">
    <source>
        <dbReference type="ARBA" id="ARBA00022741"/>
    </source>
</evidence>
<evidence type="ECO:0000256" key="8">
    <source>
        <dbReference type="ARBA" id="ARBA00022777"/>
    </source>
</evidence>
<comment type="similarity">
    <text evidence="2 12">Belongs to the protein kinase superfamily. Ser/Thr protein kinase family.</text>
</comment>
<keyword evidence="9 12" id="KW-0067">ATP-binding</keyword>
<feature type="domain" description="Serine/threonine-protein kinase BSK1-like TPR repeats" evidence="14">
    <location>
        <begin position="223"/>
        <end position="339"/>
    </location>
</feature>
<reference evidence="15 16" key="1">
    <citation type="submission" date="2020-02" db="EMBL/GenBank/DDBJ databases">
        <authorList>
            <person name="Ma Q."/>
            <person name="Huang Y."/>
            <person name="Song X."/>
            <person name="Pei D."/>
        </authorList>
    </citation>
    <scope>NUCLEOTIDE SEQUENCE [LARGE SCALE GENOMIC DNA]</scope>
    <source>
        <strain evidence="15">Sxm20200214</strain>
        <tissue evidence="15">Leaf</tissue>
    </source>
</reference>
<dbReference type="PANTHER" id="PTHR45863">
    <property type="entry name" value="SERINE/THREONINE-PROTEIN KINASE BSK5"/>
    <property type="match status" value="1"/>
</dbReference>
<evidence type="ECO:0000259" key="13">
    <source>
        <dbReference type="Pfam" id="PF07714"/>
    </source>
</evidence>
<dbReference type="InterPro" id="IPR001245">
    <property type="entry name" value="Ser-Thr/Tyr_kinase_cat_dom"/>
</dbReference>
<evidence type="ECO:0000256" key="9">
    <source>
        <dbReference type="ARBA" id="ARBA00022840"/>
    </source>
</evidence>
<dbReference type="PANTHER" id="PTHR45863:SF39">
    <property type="entry name" value="SERINE_THREONINE-PROTEIN KINASE BSK"/>
    <property type="match status" value="1"/>
</dbReference>
<keyword evidence="3 12" id="KW-1003">Cell membrane</keyword>
<dbReference type="SUPFAM" id="SSF56112">
    <property type="entry name" value="Protein kinase-like (PK-like)"/>
    <property type="match status" value="1"/>
</dbReference>
<dbReference type="EC" id="2.7.11.1" evidence="12"/>
<keyword evidence="4 12" id="KW-0723">Serine/threonine-protein kinase</keyword>
<evidence type="ECO:0000256" key="4">
    <source>
        <dbReference type="ARBA" id="ARBA00022527"/>
    </source>
</evidence>
<dbReference type="SUPFAM" id="SSF48452">
    <property type="entry name" value="TPR-like"/>
    <property type="match status" value="1"/>
</dbReference>
<evidence type="ECO:0000256" key="5">
    <source>
        <dbReference type="ARBA" id="ARBA00022679"/>
    </source>
</evidence>
<comment type="catalytic activity">
    <reaction evidence="12">
        <text>L-seryl-[protein] + ATP = O-phospho-L-seryl-[protein] + ADP + H(+)</text>
        <dbReference type="Rhea" id="RHEA:17989"/>
        <dbReference type="Rhea" id="RHEA-COMP:9863"/>
        <dbReference type="Rhea" id="RHEA-COMP:11604"/>
        <dbReference type="ChEBI" id="CHEBI:15378"/>
        <dbReference type="ChEBI" id="CHEBI:29999"/>
        <dbReference type="ChEBI" id="CHEBI:30616"/>
        <dbReference type="ChEBI" id="CHEBI:83421"/>
        <dbReference type="ChEBI" id="CHEBI:456216"/>
        <dbReference type="EC" id="2.7.11.1"/>
    </reaction>
</comment>
<comment type="function">
    <text evidence="12">Serine/threonine kinase that acts as positive regulator of brassinosteroid (BR) signaling downstream of the receptor kinase BRI1.</text>
</comment>
<evidence type="ECO:0000256" key="12">
    <source>
        <dbReference type="RuleBase" id="RU369005"/>
    </source>
</evidence>
<dbReference type="Pfam" id="PF25575">
    <property type="entry name" value="TPR_BSK1_C"/>
    <property type="match status" value="1"/>
</dbReference>
<dbReference type="Pfam" id="PF07714">
    <property type="entry name" value="PK_Tyr_Ser-Thr"/>
    <property type="match status" value="1"/>
</dbReference>
<dbReference type="EMBL" id="JAAMPC010000007">
    <property type="protein sequence ID" value="KAG2303091.1"/>
    <property type="molecule type" value="Genomic_DNA"/>
</dbReference>
<evidence type="ECO:0000256" key="1">
    <source>
        <dbReference type="ARBA" id="ARBA00004193"/>
    </source>
</evidence>
<keyword evidence="6 12" id="KW-0519">Myristate</keyword>
<comment type="subunit">
    <text evidence="12">Interacts with BRI1.</text>
</comment>
<comment type="caution">
    <text evidence="15">The sequence shown here is derived from an EMBL/GenBank/DDBJ whole genome shotgun (WGS) entry which is preliminary data.</text>
</comment>
<organism evidence="15 16">
    <name type="scientific">Brassica carinata</name>
    <name type="common">Ethiopian mustard</name>
    <name type="synonym">Abyssinian cabbage</name>
    <dbReference type="NCBI Taxonomy" id="52824"/>
    <lineage>
        <taxon>Eukaryota</taxon>
        <taxon>Viridiplantae</taxon>
        <taxon>Streptophyta</taxon>
        <taxon>Embryophyta</taxon>
        <taxon>Tracheophyta</taxon>
        <taxon>Spermatophyta</taxon>
        <taxon>Magnoliopsida</taxon>
        <taxon>eudicotyledons</taxon>
        <taxon>Gunneridae</taxon>
        <taxon>Pentapetalae</taxon>
        <taxon>rosids</taxon>
        <taxon>malvids</taxon>
        <taxon>Brassicales</taxon>
        <taxon>Brassicaceae</taxon>
        <taxon>Brassiceae</taxon>
        <taxon>Brassica</taxon>
    </lineage>
</organism>
<comment type="catalytic activity">
    <reaction evidence="12">
        <text>L-threonyl-[protein] + ATP = O-phospho-L-threonyl-[protein] + ADP + H(+)</text>
        <dbReference type="Rhea" id="RHEA:46608"/>
        <dbReference type="Rhea" id="RHEA-COMP:11060"/>
        <dbReference type="Rhea" id="RHEA-COMP:11605"/>
        <dbReference type="ChEBI" id="CHEBI:15378"/>
        <dbReference type="ChEBI" id="CHEBI:30013"/>
        <dbReference type="ChEBI" id="CHEBI:30616"/>
        <dbReference type="ChEBI" id="CHEBI:61977"/>
        <dbReference type="ChEBI" id="CHEBI:456216"/>
        <dbReference type="EC" id="2.7.11.1"/>
    </reaction>
</comment>
<keyword evidence="7 12" id="KW-0547">Nucleotide-binding</keyword>
<evidence type="ECO:0000259" key="14">
    <source>
        <dbReference type="Pfam" id="PF25575"/>
    </source>
</evidence>
<dbReference type="GO" id="GO:0004674">
    <property type="term" value="F:protein serine/threonine kinase activity"/>
    <property type="evidence" value="ECO:0007669"/>
    <property type="project" value="UniProtKB-UniRule"/>
</dbReference>
<feature type="domain" description="Serine-threonine/tyrosine-protein kinase catalytic" evidence="13">
    <location>
        <begin position="7"/>
        <end position="87"/>
    </location>
</feature>
<dbReference type="GO" id="GO:0106310">
    <property type="term" value="F:protein serine kinase activity"/>
    <property type="evidence" value="ECO:0007669"/>
    <property type="project" value="UniProtKB-UniRule"/>
</dbReference>
<evidence type="ECO:0000256" key="11">
    <source>
        <dbReference type="ARBA" id="ARBA00023288"/>
    </source>
</evidence>
<dbReference type="Gene3D" id="1.25.40.10">
    <property type="entry name" value="Tetratricopeptide repeat domain"/>
    <property type="match status" value="1"/>
</dbReference>
<evidence type="ECO:0000256" key="3">
    <source>
        <dbReference type="ARBA" id="ARBA00022475"/>
    </source>
</evidence>
<protein>
    <recommendedName>
        <fullName evidence="12">Serine/threonine-protein kinase BSK</fullName>
        <ecNumber evidence="12">2.7.11.1</ecNumber>
    </recommendedName>
    <alternativeName>
        <fullName evidence="12">Brassinosteroid-signaling kinase</fullName>
    </alternativeName>
</protein>
<dbReference type="Gene3D" id="3.30.200.20">
    <property type="entry name" value="Phosphorylase Kinase, domain 1"/>
    <property type="match status" value="1"/>
</dbReference>
<proteinExistence type="inferred from homology"/>
<dbReference type="InterPro" id="IPR045845">
    <property type="entry name" value="BSK"/>
</dbReference>
<dbReference type="InterPro" id="IPR058209">
    <property type="entry name" value="TPR_BSK1_C"/>
</dbReference>
<dbReference type="InterPro" id="IPR011990">
    <property type="entry name" value="TPR-like_helical_dom_sf"/>
</dbReference>
<feature type="non-terminal residue" evidence="15">
    <location>
        <position position="1"/>
    </location>
</feature>
<dbReference type="GO" id="GO:0005524">
    <property type="term" value="F:ATP binding"/>
    <property type="evidence" value="ECO:0007669"/>
    <property type="project" value="UniProtKB-UniRule"/>
</dbReference>
<keyword evidence="8 12" id="KW-0418">Kinase</keyword>
<evidence type="ECO:0000256" key="10">
    <source>
        <dbReference type="ARBA" id="ARBA00023136"/>
    </source>
</evidence>
<keyword evidence="12" id="KW-1070">Brassinosteroid signaling pathway</keyword>
<name>A0A8X7V6X5_BRACI</name>
<comment type="subcellular location">
    <subcellularLocation>
        <location evidence="1 12">Cell membrane</location>
        <topology evidence="1 12">Lipid-anchor</topology>
    </subcellularLocation>
</comment>
<dbReference type="OrthoDB" id="8062037at2759"/>
<dbReference type="Proteomes" id="UP000886595">
    <property type="component" value="Unassembled WGS sequence"/>
</dbReference>
<gene>
    <name evidence="15" type="ORF">Bca52824_031742</name>
</gene>
<keyword evidence="10 12" id="KW-0472">Membrane</keyword>
<keyword evidence="5 12" id="KW-0808">Transferase</keyword>
<dbReference type="GO" id="GO:0005886">
    <property type="term" value="C:plasma membrane"/>
    <property type="evidence" value="ECO:0007669"/>
    <property type="project" value="UniProtKB-SubCell"/>
</dbReference>
<dbReference type="GO" id="GO:0009742">
    <property type="term" value="P:brassinosteroid mediated signaling pathway"/>
    <property type="evidence" value="ECO:0007669"/>
    <property type="project" value="UniProtKB-UniRule"/>
</dbReference>
<evidence type="ECO:0000256" key="6">
    <source>
        <dbReference type="ARBA" id="ARBA00022707"/>
    </source>
</evidence>
<dbReference type="AlphaFoldDB" id="A0A8X7V6X5"/>
<sequence>EKAHRVGGIKHKRLVNLIGYCCEGNERLLVAEFMPNDTLAKHLFRRKNHTMEWEVRLKVAYSIAEALDCCSSAGFASYNNLSAYSILFDEVCIIDSSQKHFPSYAFLCVNPESVMFRFGTILVDLLSGKPIPPSHAHDMIHGKNVAELIDPNLKGKFSADEATIVFKLAFKCLQYEDRESRNTKHIVRTLETLQTKTDAPSYTMLEMANRRELSWNKLSTLGKACLKMDLTAIHKILVRADYEDDKEVIELSFEEWLEEVKDIQEVRKHGDQAFLEQDFETAIKCYSQFIDSRRTVYPSVYARRSLCYLFCNQPDRALYDGMIAQEVFPDWPTAFYLQSVALSKLNMITDSADTLKEATLLEAQRKLRT</sequence>
<evidence type="ECO:0000313" key="16">
    <source>
        <dbReference type="Proteomes" id="UP000886595"/>
    </source>
</evidence>
<keyword evidence="11 12" id="KW-0449">Lipoprotein</keyword>
<dbReference type="InterPro" id="IPR011009">
    <property type="entry name" value="Kinase-like_dom_sf"/>
</dbReference>
<keyword evidence="16" id="KW-1185">Reference proteome</keyword>
<evidence type="ECO:0000256" key="2">
    <source>
        <dbReference type="ARBA" id="ARBA00008684"/>
    </source>
</evidence>
<dbReference type="Gene3D" id="1.10.510.10">
    <property type="entry name" value="Transferase(Phosphotransferase) domain 1"/>
    <property type="match status" value="1"/>
</dbReference>
<accession>A0A8X7V6X5</accession>
<evidence type="ECO:0000313" key="15">
    <source>
        <dbReference type="EMBL" id="KAG2303091.1"/>
    </source>
</evidence>